<accession>A0A6G8AX19</accession>
<dbReference type="EMBL" id="CP049887">
    <property type="protein sequence ID" value="QIL49433.1"/>
    <property type="molecule type" value="Genomic_DNA"/>
</dbReference>
<proteinExistence type="predicted"/>
<dbReference type="Proteomes" id="UP000501747">
    <property type="component" value="Chromosome"/>
</dbReference>
<organism evidence="1 2">
    <name type="scientific">Vagococcus hydrophili</name>
    <dbReference type="NCBI Taxonomy" id="2714947"/>
    <lineage>
        <taxon>Bacteria</taxon>
        <taxon>Bacillati</taxon>
        <taxon>Bacillota</taxon>
        <taxon>Bacilli</taxon>
        <taxon>Lactobacillales</taxon>
        <taxon>Enterococcaceae</taxon>
        <taxon>Vagococcus</taxon>
    </lineage>
</organism>
<keyword evidence="2" id="KW-1185">Reference proteome</keyword>
<protein>
    <submittedName>
        <fullName evidence="1">Uncharacterized protein</fullName>
    </submittedName>
</protein>
<sequence>MDTDIQEFLLQSVVPDFQMRKIEVNDGVIEERTSLEINACYLVIINRITED</sequence>
<dbReference type="AlphaFoldDB" id="A0A6G8AX19"/>
<dbReference type="RefSeq" id="WP_166035720.1">
    <property type="nucleotide sequence ID" value="NZ_CP049887.1"/>
</dbReference>
<dbReference type="KEGG" id="vhy:G7082_13470"/>
<evidence type="ECO:0000313" key="1">
    <source>
        <dbReference type="EMBL" id="QIL49433.1"/>
    </source>
</evidence>
<name>A0A6G8AX19_9ENTE</name>
<gene>
    <name evidence="1" type="ORF">G7082_13470</name>
</gene>
<evidence type="ECO:0000313" key="2">
    <source>
        <dbReference type="Proteomes" id="UP000501747"/>
    </source>
</evidence>
<reference evidence="1 2" key="1">
    <citation type="submission" date="2020-03" db="EMBL/GenBank/DDBJ databases">
        <title>Vagococcus sp. nov., isolated from beetles.</title>
        <authorList>
            <person name="Hyun D.-W."/>
            <person name="Bae J.-W."/>
        </authorList>
    </citation>
    <scope>NUCLEOTIDE SEQUENCE [LARGE SCALE GENOMIC DNA]</scope>
    <source>
        <strain evidence="1 2">HDW17B</strain>
    </source>
</reference>